<dbReference type="EMBL" id="JAQNCK010000036">
    <property type="protein sequence ID" value="MDC0829110.1"/>
    <property type="molecule type" value="Genomic_DNA"/>
</dbReference>
<reference evidence="4" key="1">
    <citation type="submission" date="2017-04" db="EMBL/GenBank/DDBJ databases">
        <title>Function of individual gut microbiota members based on whole genome sequencing of pure cultures obtained from chicken caecum.</title>
        <authorList>
            <person name="Medvecky M."/>
            <person name="Cejkova D."/>
            <person name="Polansky O."/>
            <person name="Karasova D."/>
            <person name="Kubasova T."/>
            <person name="Cizek A."/>
            <person name="Rychlik I."/>
        </authorList>
    </citation>
    <scope>NUCLEOTIDE SEQUENCE [LARGE SCALE GENOMIC DNA]</scope>
    <source>
        <strain evidence="4">An178</strain>
    </source>
</reference>
<dbReference type="Proteomes" id="UP000195447">
    <property type="component" value="Unassembled WGS sequence"/>
</dbReference>
<dbReference type="InterPro" id="IPR039076">
    <property type="entry name" value="DivIC"/>
</dbReference>
<evidence type="ECO:0000313" key="4">
    <source>
        <dbReference type="Proteomes" id="UP000195447"/>
    </source>
</evidence>
<dbReference type="PANTHER" id="PTHR40027:SF1">
    <property type="entry name" value="CELL DIVISION PROTEIN DIVIC"/>
    <property type="match status" value="1"/>
</dbReference>
<reference evidence="3" key="2">
    <citation type="journal article" date="2018" name="BMC Genomics">
        <title>Whole genome sequencing and function prediction of 133 gut anaerobes isolated from chicken caecum in pure cultures.</title>
        <authorList>
            <person name="Medvecky M."/>
            <person name="Cejkova D."/>
            <person name="Polansky O."/>
            <person name="Karasova D."/>
            <person name="Kubasova T."/>
            <person name="Cizek A."/>
            <person name="Rychlik I."/>
        </authorList>
    </citation>
    <scope>NUCLEOTIDE SEQUENCE</scope>
    <source>
        <strain evidence="3">An178</strain>
    </source>
</reference>
<dbReference type="RefSeq" id="WP_015536424.1">
    <property type="nucleotide sequence ID" value="NZ_CABKSV010000044.1"/>
</dbReference>
<proteinExistence type="predicted"/>
<dbReference type="GO" id="GO:0051301">
    <property type="term" value="P:cell division"/>
    <property type="evidence" value="ECO:0007669"/>
    <property type="project" value="InterPro"/>
</dbReference>
<sequence>MKHRKKTRKISNMTRFIICALLLGMTCFLTWSGIQDLKTTAEIRLSIQQNKKKTQELEEEKSDLEETKQKLTNPDYIEYIARGKYLVTKEGEQVFKFPSSEDEESEE</sequence>
<protein>
    <submittedName>
        <fullName evidence="2 3">Septum formation initiator</fullName>
    </submittedName>
</protein>
<reference evidence="2" key="3">
    <citation type="submission" date="2023-01" db="EMBL/GenBank/DDBJ databases">
        <title>Human gut microbiome strain richness.</title>
        <authorList>
            <person name="Chen-Liaw A."/>
        </authorList>
    </citation>
    <scope>NUCLEOTIDE SEQUENCE</scope>
    <source>
        <strain evidence="2">D55st1_G4_D55t1_190419</strain>
    </source>
</reference>
<dbReference type="Pfam" id="PF04977">
    <property type="entry name" value="DivIC"/>
    <property type="match status" value="1"/>
</dbReference>
<feature type="coiled-coil region" evidence="1">
    <location>
        <begin position="47"/>
        <end position="74"/>
    </location>
</feature>
<evidence type="ECO:0000313" key="2">
    <source>
        <dbReference type="EMBL" id="MDC0829110.1"/>
    </source>
</evidence>
<name>A0A1Y4LUG1_9FIRM</name>
<dbReference type="PANTHER" id="PTHR40027">
    <property type="entry name" value="CELL DIVISION PROTEIN DIVIC"/>
    <property type="match status" value="1"/>
</dbReference>
<keyword evidence="4" id="KW-1185">Reference proteome</keyword>
<keyword evidence="1" id="KW-0175">Coiled coil</keyword>
<dbReference type="InterPro" id="IPR007060">
    <property type="entry name" value="FtsL/DivIC"/>
</dbReference>
<dbReference type="AlphaFoldDB" id="A0A1Y4LUG1"/>
<accession>A0A1Y4LUG1</accession>
<organism evidence="3 4">
    <name type="scientific">Faecalitalea cylindroides</name>
    <dbReference type="NCBI Taxonomy" id="39483"/>
    <lineage>
        <taxon>Bacteria</taxon>
        <taxon>Bacillati</taxon>
        <taxon>Bacillota</taxon>
        <taxon>Erysipelotrichia</taxon>
        <taxon>Erysipelotrichales</taxon>
        <taxon>Erysipelotrichaceae</taxon>
        <taxon>Faecalitalea</taxon>
    </lineage>
</organism>
<evidence type="ECO:0000256" key="1">
    <source>
        <dbReference type="SAM" id="Coils"/>
    </source>
</evidence>
<evidence type="ECO:0000313" key="3">
    <source>
        <dbReference type="EMBL" id="OUP58661.1"/>
    </source>
</evidence>
<dbReference type="EMBL" id="NFKM01000016">
    <property type="protein sequence ID" value="OUP58661.1"/>
    <property type="molecule type" value="Genomic_DNA"/>
</dbReference>
<dbReference type="Proteomes" id="UP001220658">
    <property type="component" value="Unassembled WGS sequence"/>
</dbReference>
<dbReference type="GeneID" id="79877167"/>
<gene>
    <name evidence="3" type="ORF">B5F14_07830</name>
    <name evidence="2" type="ORF">POG00_10405</name>
</gene>
<comment type="caution">
    <text evidence="3">The sequence shown here is derived from an EMBL/GenBank/DDBJ whole genome shotgun (WGS) entry which is preliminary data.</text>
</comment>